<reference evidence="9" key="1">
    <citation type="submission" date="2023-03" db="EMBL/GenBank/DDBJ databases">
        <title>Massive genome expansion in bonnet fungi (Mycena s.s.) driven by repeated elements and novel gene families across ecological guilds.</title>
        <authorList>
            <consortium name="Lawrence Berkeley National Laboratory"/>
            <person name="Harder C.B."/>
            <person name="Miyauchi S."/>
            <person name="Viragh M."/>
            <person name="Kuo A."/>
            <person name="Thoen E."/>
            <person name="Andreopoulos B."/>
            <person name="Lu D."/>
            <person name="Skrede I."/>
            <person name="Drula E."/>
            <person name="Henrissat B."/>
            <person name="Morin E."/>
            <person name="Kohler A."/>
            <person name="Barry K."/>
            <person name="LaButti K."/>
            <person name="Morin E."/>
            <person name="Salamov A."/>
            <person name="Lipzen A."/>
            <person name="Mereny Z."/>
            <person name="Hegedus B."/>
            <person name="Baldrian P."/>
            <person name="Stursova M."/>
            <person name="Weitz H."/>
            <person name="Taylor A."/>
            <person name="Grigoriev I.V."/>
            <person name="Nagy L.G."/>
            <person name="Martin F."/>
            <person name="Kauserud H."/>
        </authorList>
    </citation>
    <scope>NUCLEOTIDE SEQUENCE</scope>
    <source>
        <strain evidence="9">CBHHK188m</strain>
    </source>
</reference>
<dbReference type="PROSITE" id="PS00136">
    <property type="entry name" value="SUBTILASE_ASP"/>
    <property type="match status" value="1"/>
</dbReference>
<dbReference type="SUPFAM" id="SSF52743">
    <property type="entry name" value="Subtilisin-like"/>
    <property type="match status" value="1"/>
</dbReference>
<dbReference type="AlphaFoldDB" id="A0AAD7JFW6"/>
<evidence type="ECO:0000313" key="10">
    <source>
        <dbReference type="Proteomes" id="UP001215280"/>
    </source>
</evidence>
<gene>
    <name evidence="9" type="ORF">DFH07DRAFT_384337</name>
</gene>
<dbReference type="Gene3D" id="3.40.50.200">
    <property type="entry name" value="Peptidase S8/S53 domain"/>
    <property type="match status" value="1"/>
</dbReference>
<dbReference type="InterPro" id="IPR000209">
    <property type="entry name" value="Peptidase_S8/S53_dom"/>
</dbReference>
<evidence type="ECO:0000256" key="1">
    <source>
        <dbReference type="ARBA" id="ARBA00011073"/>
    </source>
</evidence>
<dbReference type="Proteomes" id="UP001215280">
    <property type="component" value="Unassembled WGS sequence"/>
</dbReference>
<evidence type="ECO:0000256" key="4">
    <source>
        <dbReference type="ARBA" id="ARBA00022825"/>
    </source>
</evidence>
<feature type="active site" description="Charge relay system" evidence="5">
    <location>
        <position position="256"/>
    </location>
</feature>
<dbReference type="InterPro" id="IPR023828">
    <property type="entry name" value="Peptidase_S8_Ser-AS"/>
</dbReference>
<keyword evidence="3 5" id="KW-0378">Hydrolase</keyword>
<dbReference type="PANTHER" id="PTHR43806:SF11">
    <property type="entry name" value="CEREVISIN-RELATED"/>
    <property type="match status" value="1"/>
</dbReference>
<comment type="similarity">
    <text evidence="1 5 6">Belongs to the peptidase S8 family.</text>
</comment>
<protein>
    <submittedName>
        <fullName evidence="9">Peptidase S8/S53 domain-containing protein</fullName>
    </submittedName>
</protein>
<keyword evidence="7" id="KW-0732">Signal</keyword>
<dbReference type="PROSITE" id="PS00137">
    <property type="entry name" value="SUBTILASE_HIS"/>
    <property type="match status" value="1"/>
</dbReference>
<sequence>MHVAGYIVLFLSVSVFAIPVLNDPKDRRVALGAAAIKPPASASASASASAVPSGCPPMPISTLAPLPNEIPNQYMVTLKTSTDLSSHLMQLHRFISANQKCSTLNNSVSIQIDQSFMKFYAGTFDGRVLGWISGAQGVQTVERAQVLGDLNPKHGPAPGQNFNKREIDRRRSGAPWNLARITSNGPLQLSLRGPSDTSQDWTYFLDGNANGSSIAIYIVDTGVHATHAELANRVVSVSSEYLVKGVGDNMDDLSGHGTAVASVVAGSTVGVANAATIIPMKVMQQYTDLMDDTTTITQISSIGLVSGITNTIAHYDKVWNAKQGGGRAKPAIINISITMWKSPALEHVVEEAVAAGLHVVVAAGNNGANVCSRWISNVGQITVGATNIKDNKSSFSNYGKCVDVYGPGESVLVADIKGSGSNALITEAGTSFAAPLVSGLIATIISSSGNLSPSAMKNKILSDATGKVANIANFANAQNRLAHADPSIVNLIDHRR</sequence>
<dbReference type="InterPro" id="IPR050131">
    <property type="entry name" value="Peptidase_S8_subtilisin-like"/>
</dbReference>
<feature type="active site" description="Charge relay system" evidence="5">
    <location>
        <position position="431"/>
    </location>
</feature>
<dbReference type="Pfam" id="PF00082">
    <property type="entry name" value="Peptidase_S8"/>
    <property type="match status" value="1"/>
</dbReference>
<evidence type="ECO:0000313" key="9">
    <source>
        <dbReference type="EMBL" id="KAJ7763989.1"/>
    </source>
</evidence>
<dbReference type="EMBL" id="JARJLG010000039">
    <property type="protein sequence ID" value="KAJ7763989.1"/>
    <property type="molecule type" value="Genomic_DNA"/>
</dbReference>
<dbReference type="PROSITE" id="PS51892">
    <property type="entry name" value="SUBTILASE"/>
    <property type="match status" value="1"/>
</dbReference>
<evidence type="ECO:0000259" key="8">
    <source>
        <dbReference type="Pfam" id="PF00082"/>
    </source>
</evidence>
<proteinExistence type="inferred from homology"/>
<keyword evidence="2 5" id="KW-0645">Protease</keyword>
<evidence type="ECO:0000256" key="7">
    <source>
        <dbReference type="SAM" id="SignalP"/>
    </source>
</evidence>
<name>A0AAD7JFW6_9AGAR</name>
<feature type="signal peptide" evidence="7">
    <location>
        <begin position="1"/>
        <end position="17"/>
    </location>
</feature>
<accession>A0AAD7JFW6</accession>
<keyword evidence="10" id="KW-1185">Reference proteome</keyword>
<dbReference type="GO" id="GO:0005615">
    <property type="term" value="C:extracellular space"/>
    <property type="evidence" value="ECO:0007669"/>
    <property type="project" value="TreeGrafter"/>
</dbReference>
<dbReference type="GO" id="GO:0006508">
    <property type="term" value="P:proteolysis"/>
    <property type="evidence" value="ECO:0007669"/>
    <property type="project" value="UniProtKB-KW"/>
</dbReference>
<dbReference type="InterPro" id="IPR036852">
    <property type="entry name" value="Peptidase_S8/S53_dom_sf"/>
</dbReference>
<organism evidence="9 10">
    <name type="scientific">Mycena maculata</name>
    <dbReference type="NCBI Taxonomy" id="230809"/>
    <lineage>
        <taxon>Eukaryota</taxon>
        <taxon>Fungi</taxon>
        <taxon>Dikarya</taxon>
        <taxon>Basidiomycota</taxon>
        <taxon>Agaricomycotina</taxon>
        <taxon>Agaricomycetes</taxon>
        <taxon>Agaricomycetidae</taxon>
        <taxon>Agaricales</taxon>
        <taxon>Marasmiineae</taxon>
        <taxon>Mycenaceae</taxon>
        <taxon>Mycena</taxon>
    </lineage>
</organism>
<dbReference type="InterPro" id="IPR022398">
    <property type="entry name" value="Peptidase_S8_His-AS"/>
</dbReference>
<evidence type="ECO:0000256" key="5">
    <source>
        <dbReference type="PROSITE-ProRule" id="PRU01240"/>
    </source>
</evidence>
<evidence type="ECO:0000256" key="2">
    <source>
        <dbReference type="ARBA" id="ARBA00022670"/>
    </source>
</evidence>
<comment type="caution">
    <text evidence="9">The sequence shown here is derived from an EMBL/GenBank/DDBJ whole genome shotgun (WGS) entry which is preliminary data.</text>
</comment>
<evidence type="ECO:0000256" key="6">
    <source>
        <dbReference type="RuleBase" id="RU003355"/>
    </source>
</evidence>
<evidence type="ECO:0000256" key="3">
    <source>
        <dbReference type="ARBA" id="ARBA00022801"/>
    </source>
</evidence>
<feature type="chain" id="PRO_5042258511" evidence="7">
    <location>
        <begin position="18"/>
        <end position="496"/>
    </location>
</feature>
<feature type="domain" description="Peptidase S8/S53" evidence="8">
    <location>
        <begin position="211"/>
        <end position="467"/>
    </location>
</feature>
<dbReference type="GO" id="GO:0004252">
    <property type="term" value="F:serine-type endopeptidase activity"/>
    <property type="evidence" value="ECO:0007669"/>
    <property type="project" value="UniProtKB-UniRule"/>
</dbReference>
<dbReference type="InterPro" id="IPR015500">
    <property type="entry name" value="Peptidase_S8_subtilisin-rel"/>
</dbReference>
<dbReference type="InterPro" id="IPR023827">
    <property type="entry name" value="Peptidase_S8_Asp-AS"/>
</dbReference>
<feature type="active site" description="Charge relay system" evidence="5">
    <location>
        <position position="220"/>
    </location>
</feature>
<dbReference type="PRINTS" id="PR00723">
    <property type="entry name" value="SUBTILISIN"/>
</dbReference>
<dbReference type="PROSITE" id="PS00138">
    <property type="entry name" value="SUBTILASE_SER"/>
    <property type="match status" value="1"/>
</dbReference>
<dbReference type="PANTHER" id="PTHR43806">
    <property type="entry name" value="PEPTIDASE S8"/>
    <property type="match status" value="1"/>
</dbReference>
<keyword evidence="4 5" id="KW-0720">Serine protease</keyword>